<organism evidence="2 3">
    <name type="scientific">Kocuria soli</name>
    <dbReference type="NCBI Taxonomy" id="2485125"/>
    <lineage>
        <taxon>Bacteria</taxon>
        <taxon>Bacillati</taxon>
        <taxon>Actinomycetota</taxon>
        <taxon>Actinomycetes</taxon>
        <taxon>Micrococcales</taxon>
        <taxon>Micrococcaceae</taxon>
        <taxon>Kocuria</taxon>
    </lineage>
</organism>
<keyword evidence="3" id="KW-1185">Reference proteome</keyword>
<reference evidence="2 3" key="1">
    <citation type="submission" date="2018-10" db="EMBL/GenBank/DDBJ databases">
        <title>Kocuria sp. M5W7-7, whole genome shotgun sequence.</title>
        <authorList>
            <person name="Tuo L."/>
        </authorList>
    </citation>
    <scope>NUCLEOTIDE SEQUENCE [LARGE SCALE GENOMIC DNA]</scope>
    <source>
        <strain evidence="2 3">M5W7-7</strain>
    </source>
</reference>
<name>A0A3N3ZUV3_9MICC</name>
<dbReference type="EMBL" id="RKMF01000005">
    <property type="protein sequence ID" value="ROZ63777.1"/>
    <property type="molecule type" value="Genomic_DNA"/>
</dbReference>
<dbReference type="InterPro" id="IPR000835">
    <property type="entry name" value="HTH_MarR-typ"/>
</dbReference>
<dbReference type="SMART" id="SM00347">
    <property type="entry name" value="HTH_MARR"/>
    <property type="match status" value="1"/>
</dbReference>
<dbReference type="PANTHER" id="PTHR33164">
    <property type="entry name" value="TRANSCRIPTIONAL REGULATOR, MARR FAMILY"/>
    <property type="match status" value="1"/>
</dbReference>
<gene>
    <name evidence="2" type="ORF">EDL96_05365</name>
</gene>
<dbReference type="PRINTS" id="PR00598">
    <property type="entry name" value="HTHMARR"/>
</dbReference>
<proteinExistence type="predicted"/>
<dbReference type="InterPro" id="IPR036388">
    <property type="entry name" value="WH-like_DNA-bd_sf"/>
</dbReference>
<feature type="domain" description="HTH marR-type" evidence="1">
    <location>
        <begin position="12"/>
        <end position="150"/>
    </location>
</feature>
<dbReference type="AlphaFoldDB" id="A0A3N3ZUV3"/>
<dbReference type="Proteomes" id="UP000270616">
    <property type="component" value="Unassembled WGS sequence"/>
</dbReference>
<dbReference type="RefSeq" id="WP_123824772.1">
    <property type="nucleotide sequence ID" value="NZ_RKMF01000005.1"/>
</dbReference>
<sequence>MSQDAPSSTDPLVQLADAVLHVGRKLRAYPLQDERVAPLTALECLVLLHIDAHPGVAPSALASTLSLTSSNASTALRGLVKKGQVERRPDPSDRRAVCLHLTGEAERSVATVRGMYRDLLSAIGLPAQDVLATVRTLHAIDAAMNDSAEQ</sequence>
<evidence type="ECO:0000259" key="1">
    <source>
        <dbReference type="PROSITE" id="PS50995"/>
    </source>
</evidence>
<dbReference type="InterPro" id="IPR039422">
    <property type="entry name" value="MarR/SlyA-like"/>
</dbReference>
<comment type="caution">
    <text evidence="2">The sequence shown here is derived from an EMBL/GenBank/DDBJ whole genome shotgun (WGS) entry which is preliminary data.</text>
</comment>
<accession>A0A3N3ZUV3</accession>
<evidence type="ECO:0000313" key="3">
    <source>
        <dbReference type="Proteomes" id="UP000270616"/>
    </source>
</evidence>
<dbReference type="InterPro" id="IPR036390">
    <property type="entry name" value="WH_DNA-bd_sf"/>
</dbReference>
<evidence type="ECO:0000313" key="2">
    <source>
        <dbReference type="EMBL" id="ROZ63777.1"/>
    </source>
</evidence>
<dbReference type="SUPFAM" id="SSF46785">
    <property type="entry name" value="Winged helix' DNA-binding domain"/>
    <property type="match status" value="1"/>
</dbReference>
<dbReference type="Gene3D" id="1.10.10.10">
    <property type="entry name" value="Winged helix-like DNA-binding domain superfamily/Winged helix DNA-binding domain"/>
    <property type="match status" value="1"/>
</dbReference>
<dbReference type="PROSITE" id="PS50995">
    <property type="entry name" value="HTH_MARR_2"/>
    <property type="match status" value="1"/>
</dbReference>
<dbReference type="GO" id="GO:0006950">
    <property type="term" value="P:response to stress"/>
    <property type="evidence" value="ECO:0007669"/>
    <property type="project" value="TreeGrafter"/>
</dbReference>
<dbReference type="OrthoDB" id="162531at2"/>
<protein>
    <submittedName>
        <fullName evidence="2">MarR family transcriptional regulator</fullName>
    </submittedName>
</protein>
<dbReference type="GO" id="GO:0003700">
    <property type="term" value="F:DNA-binding transcription factor activity"/>
    <property type="evidence" value="ECO:0007669"/>
    <property type="project" value="InterPro"/>
</dbReference>
<dbReference type="PANTHER" id="PTHR33164:SF43">
    <property type="entry name" value="HTH-TYPE TRANSCRIPTIONAL REPRESSOR YETL"/>
    <property type="match status" value="1"/>
</dbReference>
<dbReference type="Pfam" id="PF12802">
    <property type="entry name" value="MarR_2"/>
    <property type="match status" value="1"/>
</dbReference>